<feature type="compositionally biased region" description="Polar residues" evidence="1">
    <location>
        <begin position="284"/>
        <end position="297"/>
    </location>
</feature>
<sequence length="303" mass="32381">MFVLACPSASSLGFKKDAKMKHIQLTHSSQFHVAPSAMTQFWHKVFEEDVGRVKVSVLIVLPLDFNTIWLVYAHILLKPHISAHITPAPSHLAVIAAPPTLATADAVPLAHTPQPQPPPRPAPTMPTHFQQAPVPSTHVRYTPTSADTTQTLTNGSKEKENGAVGKRKWTNGQKAGRNGEVGSRKQFAGNSLQDTEVLSTTGAPFTHATSPALILAHPSFTPPSPSLAPRLAWTMQPMLPPSTTALTSPFTTASISMCPTPSAHVCVPLATPIPLAPPIHRQHTPSLSVQPNDTLASANDEVM</sequence>
<dbReference type="AlphaFoldDB" id="A0AAD4ECM8"/>
<organism evidence="2 3">
    <name type="scientific">Suillus fuscotomentosus</name>
    <dbReference type="NCBI Taxonomy" id="1912939"/>
    <lineage>
        <taxon>Eukaryota</taxon>
        <taxon>Fungi</taxon>
        <taxon>Dikarya</taxon>
        <taxon>Basidiomycota</taxon>
        <taxon>Agaricomycotina</taxon>
        <taxon>Agaricomycetes</taxon>
        <taxon>Agaricomycetidae</taxon>
        <taxon>Boletales</taxon>
        <taxon>Suillineae</taxon>
        <taxon>Suillaceae</taxon>
        <taxon>Suillus</taxon>
    </lineage>
</organism>
<dbReference type="Proteomes" id="UP001195769">
    <property type="component" value="Unassembled WGS sequence"/>
</dbReference>
<proteinExistence type="predicted"/>
<gene>
    <name evidence="2" type="ORF">F5891DRAFT_977776</name>
</gene>
<dbReference type="GeneID" id="64671033"/>
<reference evidence="2" key="1">
    <citation type="journal article" date="2020" name="New Phytol.">
        <title>Comparative genomics reveals dynamic genome evolution in host specialist ectomycorrhizal fungi.</title>
        <authorList>
            <person name="Lofgren L.A."/>
            <person name="Nguyen N.H."/>
            <person name="Vilgalys R."/>
            <person name="Ruytinx J."/>
            <person name="Liao H.L."/>
            <person name="Branco S."/>
            <person name="Kuo A."/>
            <person name="LaButti K."/>
            <person name="Lipzen A."/>
            <person name="Andreopoulos W."/>
            <person name="Pangilinan J."/>
            <person name="Riley R."/>
            <person name="Hundley H."/>
            <person name="Na H."/>
            <person name="Barry K."/>
            <person name="Grigoriev I.V."/>
            <person name="Stajich J.E."/>
            <person name="Kennedy P.G."/>
        </authorList>
    </citation>
    <scope>NUCLEOTIDE SEQUENCE</scope>
    <source>
        <strain evidence="2">FC203</strain>
    </source>
</reference>
<dbReference type="EMBL" id="JABBWK010000012">
    <property type="protein sequence ID" value="KAG1903680.1"/>
    <property type="molecule type" value="Genomic_DNA"/>
</dbReference>
<name>A0AAD4ECM8_9AGAM</name>
<accession>A0AAD4ECM8</accession>
<dbReference type="RefSeq" id="XP_041229255.1">
    <property type="nucleotide sequence ID" value="XM_041376735.1"/>
</dbReference>
<evidence type="ECO:0000313" key="2">
    <source>
        <dbReference type="EMBL" id="KAG1903680.1"/>
    </source>
</evidence>
<keyword evidence="3" id="KW-1185">Reference proteome</keyword>
<evidence type="ECO:0000313" key="3">
    <source>
        <dbReference type="Proteomes" id="UP001195769"/>
    </source>
</evidence>
<evidence type="ECO:0000256" key="1">
    <source>
        <dbReference type="SAM" id="MobiDB-lite"/>
    </source>
</evidence>
<comment type="caution">
    <text evidence="2">The sequence shown here is derived from an EMBL/GenBank/DDBJ whole genome shotgun (WGS) entry which is preliminary data.</text>
</comment>
<feature type="region of interest" description="Disordered" evidence="1">
    <location>
        <begin position="281"/>
        <end position="303"/>
    </location>
</feature>
<protein>
    <submittedName>
        <fullName evidence="2">Uncharacterized protein</fullName>
    </submittedName>
</protein>